<proteinExistence type="predicted"/>
<keyword evidence="2" id="KW-1185">Reference proteome</keyword>
<gene>
    <name evidence="1" type="ORF">F511_38730</name>
</gene>
<accession>A0A2Z7BL44</accession>
<dbReference type="EMBL" id="KV004661">
    <property type="protein sequence ID" value="KZV35311.1"/>
    <property type="molecule type" value="Genomic_DNA"/>
</dbReference>
<evidence type="ECO:0000313" key="2">
    <source>
        <dbReference type="Proteomes" id="UP000250235"/>
    </source>
</evidence>
<protein>
    <submittedName>
        <fullName evidence="1">Uncharacterized protein</fullName>
    </submittedName>
</protein>
<sequence length="121" mass="13656">MAAGRRHVRRRLSPARMSALDLHASRAWEAIAGCYPRTGCATRRKHARWPHMVDGQRPLASRTGLRNGRERRAAVHLEWRGDARHRVRPCAARDLLAAAAAVRPPSDDDLRQIVAAAEFYF</sequence>
<evidence type="ECO:0000313" key="1">
    <source>
        <dbReference type="EMBL" id="KZV35311.1"/>
    </source>
</evidence>
<name>A0A2Z7BL44_9LAMI</name>
<organism evidence="1 2">
    <name type="scientific">Dorcoceras hygrometricum</name>
    <dbReference type="NCBI Taxonomy" id="472368"/>
    <lineage>
        <taxon>Eukaryota</taxon>
        <taxon>Viridiplantae</taxon>
        <taxon>Streptophyta</taxon>
        <taxon>Embryophyta</taxon>
        <taxon>Tracheophyta</taxon>
        <taxon>Spermatophyta</taxon>
        <taxon>Magnoliopsida</taxon>
        <taxon>eudicotyledons</taxon>
        <taxon>Gunneridae</taxon>
        <taxon>Pentapetalae</taxon>
        <taxon>asterids</taxon>
        <taxon>lamiids</taxon>
        <taxon>Lamiales</taxon>
        <taxon>Gesneriaceae</taxon>
        <taxon>Didymocarpoideae</taxon>
        <taxon>Trichosporeae</taxon>
        <taxon>Loxocarpinae</taxon>
        <taxon>Dorcoceras</taxon>
    </lineage>
</organism>
<dbReference type="AlphaFoldDB" id="A0A2Z7BL44"/>
<dbReference type="Proteomes" id="UP000250235">
    <property type="component" value="Unassembled WGS sequence"/>
</dbReference>
<reference evidence="1 2" key="1">
    <citation type="journal article" date="2015" name="Proc. Natl. Acad. Sci. U.S.A.">
        <title>The resurrection genome of Boea hygrometrica: A blueprint for survival of dehydration.</title>
        <authorList>
            <person name="Xiao L."/>
            <person name="Yang G."/>
            <person name="Zhang L."/>
            <person name="Yang X."/>
            <person name="Zhao S."/>
            <person name="Ji Z."/>
            <person name="Zhou Q."/>
            <person name="Hu M."/>
            <person name="Wang Y."/>
            <person name="Chen M."/>
            <person name="Xu Y."/>
            <person name="Jin H."/>
            <person name="Xiao X."/>
            <person name="Hu G."/>
            <person name="Bao F."/>
            <person name="Hu Y."/>
            <person name="Wan P."/>
            <person name="Li L."/>
            <person name="Deng X."/>
            <person name="Kuang T."/>
            <person name="Xiang C."/>
            <person name="Zhu J.K."/>
            <person name="Oliver M.J."/>
            <person name="He Y."/>
        </authorList>
    </citation>
    <scope>NUCLEOTIDE SEQUENCE [LARGE SCALE GENOMIC DNA]</scope>
    <source>
        <strain evidence="2">cv. XS01</strain>
    </source>
</reference>